<reference evidence="2 5" key="3">
    <citation type="submission" date="2020-10" db="EMBL/GenBank/DDBJ databases">
        <title>Ca. Dormibacterota MAGs.</title>
        <authorList>
            <person name="Montgomery K."/>
        </authorList>
    </citation>
    <scope>NUCLEOTIDE SEQUENCE [LARGE SCALE GENOMIC DNA]</scope>
    <source>
        <strain evidence="2">SC8812_S17_18</strain>
    </source>
</reference>
<dbReference type="Gene3D" id="1.20.120.520">
    <property type="entry name" value="nmb1532 protein domain like"/>
    <property type="match status" value="1"/>
</dbReference>
<dbReference type="PANTHER" id="PTHR35585:SF1">
    <property type="entry name" value="HHE DOMAIN PROTEIN (AFU_ORTHOLOGUE AFUA_4G00730)"/>
    <property type="match status" value="1"/>
</dbReference>
<accession>A0A934JR83</accession>
<dbReference type="EMBL" id="QHBU01000024">
    <property type="protein sequence ID" value="PZR83768.1"/>
    <property type="molecule type" value="Genomic_DNA"/>
</dbReference>
<evidence type="ECO:0000313" key="4">
    <source>
        <dbReference type="Proteomes" id="UP000248724"/>
    </source>
</evidence>
<feature type="domain" description="Hemerythrin-like" evidence="1">
    <location>
        <begin position="3"/>
        <end position="122"/>
    </location>
</feature>
<name>A0A2W6AES0_9BACT</name>
<dbReference type="Proteomes" id="UP000248724">
    <property type="component" value="Unassembled WGS sequence"/>
</dbReference>
<dbReference type="AlphaFoldDB" id="A0A2W6AES0"/>
<dbReference type="PANTHER" id="PTHR35585">
    <property type="entry name" value="HHE DOMAIN PROTEIN (AFU_ORTHOLOGUE AFUA_4G00730)"/>
    <property type="match status" value="1"/>
</dbReference>
<evidence type="ECO:0000259" key="1">
    <source>
        <dbReference type="Pfam" id="PF01814"/>
    </source>
</evidence>
<dbReference type="RefSeq" id="WP_337310064.1">
    <property type="nucleotide sequence ID" value="NZ_JAEKNS010000053.1"/>
</dbReference>
<proteinExistence type="predicted"/>
<reference evidence="3 4" key="1">
    <citation type="journal article" date="2017" name="Nature">
        <title>Atmospheric trace gases support primary production in Antarctic desert surface soil.</title>
        <authorList>
            <person name="Ji M."/>
            <person name="Greening C."/>
            <person name="Vanwonterghem I."/>
            <person name="Carere C.R."/>
            <person name="Bay S.K."/>
            <person name="Steen J.A."/>
            <person name="Montgomery K."/>
            <person name="Lines T."/>
            <person name="Beardall J."/>
            <person name="van Dorst J."/>
            <person name="Snape I."/>
            <person name="Stott M.B."/>
            <person name="Hugenholtz P."/>
            <person name="Ferrari B.C."/>
        </authorList>
    </citation>
    <scope>NUCLEOTIDE SEQUENCE [LARGE SCALE GENOMIC DNA]</scope>
    <source>
        <strain evidence="3">RRmetagenome_bin12</strain>
    </source>
</reference>
<accession>A0A2W6AES0</accession>
<dbReference type="InterPro" id="IPR012312">
    <property type="entry name" value="Hemerythrin-like"/>
</dbReference>
<reference evidence="3" key="2">
    <citation type="submission" date="2018-05" db="EMBL/GenBank/DDBJ databases">
        <authorList>
            <person name="Ferrari B."/>
        </authorList>
    </citation>
    <scope>NUCLEOTIDE SEQUENCE</scope>
    <source>
        <strain evidence="3">RRmetagenome_bin12</strain>
    </source>
</reference>
<sequence length="169" mass="19163">MDITELILHDHHEQRRMFAFLEDIGGSNTEGLGAVWTRLRILLEVHAEAEEQLFYPHLLKIGTGVGGESVVEEVTDVIKDHNDIRDATREAGEHEVGSDDWWKAVTAANKANSDHMAEEEREDLTDFRHHASLQLRHDIAVAFAMFEAEHAAGIEAKDKDPKRYIEQNS</sequence>
<organism evidence="3 4">
    <name type="scientific">Candidatus Aeolococcus gillhamiae</name>
    <dbReference type="NCBI Taxonomy" id="3127015"/>
    <lineage>
        <taxon>Bacteria</taxon>
        <taxon>Bacillati</taxon>
        <taxon>Candidatus Dormiibacterota</taxon>
        <taxon>Candidatus Dormibacteria</taxon>
        <taxon>Candidatus Aeolococcales</taxon>
        <taxon>Candidatus Aeolococcaceae</taxon>
        <taxon>Candidatus Aeolococcus</taxon>
    </lineage>
</organism>
<dbReference type="EMBL" id="JAEKNS010000053">
    <property type="protein sequence ID" value="MBJ7594131.1"/>
    <property type="molecule type" value="Genomic_DNA"/>
</dbReference>
<evidence type="ECO:0000313" key="3">
    <source>
        <dbReference type="EMBL" id="PZR83768.1"/>
    </source>
</evidence>
<dbReference type="Pfam" id="PF01814">
    <property type="entry name" value="Hemerythrin"/>
    <property type="match status" value="1"/>
</dbReference>
<gene>
    <name evidence="3" type="ORF">DLM65_01075</name>
    <name evidence="2" type="ORF">JF886_04585</name>
</gene>
<evidence type="ECO:0000313" key="2">
    <source>
        <dbReference type="EMBL" id="MBJ7594131.1"/>
    </source>
</evidence>
<comment type="caution">
    <text evidence="3">The sequence shown here is derived from an EMBL/GenBank/DDBJ whole genome shotgun (WGS) entry which is preliminary data.</text>
</comment>
<evidence type="ECO:0000313" key="5">
    <source>
        <dbReference type="Proteomes" id="UP000606991"/>
    </source>
</evidence>
<protein>
    <submittedName>
        <fullName evidence="3">Cation-binding protein</fullName>
    </submittedName>
    <submittedName>
        <fullName evidence="2">Hemerythrin domain-containing protein</fullName>
    </submittedName>
</protein>
<dbReference type="Proteomes" id="UP000606991">
    <property type="component" value="Unassembled WGS sequence"/>
</dbReference>